<dbReference type="Proteomes" id="UP000278440">
    <property type="component" value="Unassembled WGS sequence"/>
</dbReference>
<dbReference type="InterPro" id="IPR036412">
    <property type="entry name" value="HAD-like_sf"/>
</dbReference>
<dbReference type="EMBL" id="RBXT01000001">
    <property type="protein sequence ID" value="RKT78772.1"/>
    <property type="molecule type" value="Genomic_DNA"/>
</dbReference>
<dbReference type="Pfam" id="PF00702">
    <property type="entry name" value="Hydrolase"/>
    <property type="match status" value="1"/>
</dbReference>
<dbReference type="Gene3D" id="1.10.150.240">
    <property type="entry name" value="Putative phosphatase, domain 2"/>
    <property type="match status" value="1"/>
</dbReference>
<organism evidence="1 2">
    <name type="scientific">Terracoccus luteus</name>
    <dbReference type="NCBI Taxonomy" id="53356"/>
    <lineage>
        <taxon>Bacteria</taxon>
        <taxon>Bacillati</taxon>
        <taxon>Actinomycetota</taxon>
        <taxon>Actinomycetes</taxon>
        <taxon>Micrococcales</taxon>
        <taxon>Intrasporangiaceae</taxon>
        <taxon>Terracoccus</taxon>
    </lineage>
</organism>
<dbReference type="RefSeq" id="WP_121033200.1">
    <property type="nucleotide sequence ID" value="NZ_RBXT01000001.1"/>
</dbReference>
<dbReference type="PANTHER" id="PTHR43434:SF16">
    <property type="entry name" value="BLL8046 PROTEIN"/>
    <property type="match status" value="1"/>
</dbReference>
<dbReference type="InterPro" id="IPR006439">
    <property type="entry name" value="HAD-SF_hydro_IA"/>
</dbReference>
<reference evidence="1 2" key="1">
    <citation type="submission" date="2018-10" db="EMBL/GenBank/DDBJ databases">
        <title>Sequencing the genomes of 1000 actinobacteria strains.</title>
        <authorList>
            <person name="Klenk H.-P."/>
        </authorList>
    </citation>
    <scope>NUCLEOTIDE SEQUENCE [LARGE SCALE GENOMIC DNA]</scope>
    <source>
        <strain evidence="1 2">DSM 44267</strain>
    </source>
</reference>
<proteinExistence type="predicted"/>
<dbReference type="AlphaFoldDB" id="A0A495XXV8"/>
<dbReference type="GO" id="GO:0008967">
    <property type="term" value="F:phosphoglycolate phosphatase activity"/>
    <property type="evidence" value="ECO:0007669"/>
    <property type="project" value="TreeGrafter"/>
</dbReference>
<evidence type="ECO:0000313" key="1">
    <source>
        <dbReference type="EMBL" id="RKT78772.1"/>
    </source>
</evidence>
<dbReference type="SUPFAM" id="SSF56784">
    <property type="entry name" value="HAD-like"/>
    <property type="match status" value="1"/>
</dbReference>
<dbReference type="GO" id="GO:0006281">
    <property type="term" value="P:DNA repair"/>
    <property type="evidence" value="ECO:0007669"/>
    <property type="project" value="TreeGrafter"/>
</dbReference>
<dbReference type="InterPro" id="IPR050155">
    <property type="entry name" value="HAD-like_hydrolase_sf"/>
</dbReference>
<dbReference type="GO" id="GO:0005829">
    <property type="term" value="C:cytosol"/>
    <property type="evidence" value="ECO:0007669"/>
    <property type="project" value="TreeGrafter"/>
</dbReference>
<keyword evidence="1" id="KW-0378">Hydrolase</keyword>
<sequence>MSAPEPVDTIVMDVDGTLVDSNYQHALAWYRAFRRYGVTEPVWQIHRAVGMGGDQLVAHVAGDEVERQHGHALRDAWTEEFDPMLPEVAPLPGAHELLQAVKDAGLTLVLASSGQQQHIDAFLDLVDGRDLADGWTSSDDADASKPAPDLLQVALEKVGGRRGLMVGDSIWDARAAANAGMPCVAILTGGFSEQELREAGAREVYHSLDDLRAAIASGELTGGGEPSPR</sequence>
<gene>
    <name evidence="1" type="ORF">DFJ68_2222</name>
</gene>
<dbReference type="NCBIfam" id="TIGR01549">
    <property type="entry name" value="HAD-SF-IA-v1"/>
    <property type="match status" value="1"/>
</dbReference>
<dbReference type="InterPro" id="IPR023214">
    <property type="entry name" value="HAD_sf"/>
</dbReference>
<dbReference type="OrthoDB" id="9793014at2"/>
<dbReference type="SFLD" id="SFLDG01135">
    <property type="entry name" value="C1.5.6:_HAD__Beta-PGM__Phospha"/>
    <property type="match status" value="1"/>
</dbReference>
<name>A0A495XXV8_9MICO</name>
<evidence type="ECO:0000313" key="2">
    <source>
        <dbReference type="Proteomes" id="UP000278440"/>
    </source>
</evidence>
<dbReference type="Gene3D" id="3.40.50.1000">
    <property type="entry name" value="HAD superfamily/HAD-like"/>
    <property type="match status" value="1"/>
</dbReference>
<keyword evidence="2" id="KW-1185">Reference proteome</keyword>
<dbReference type="InterPro" id="IPR023198">
    <property type="entry name" value="PGP-like_dom2"/>
</dbReference>
<comment type="caution">
    <text evidence="1">The sequence shown here is derived from an EMBL/GenBank/DDBJ whole genome shotgun (WGS) entry which is preliminary data.</text>
</comment>
<dbReference type="SFLD" id="SFLDG01129">
    <property type="entry name" value="C1.5:_HAD__Beta-PGM__Phosphata"/>
    <property type="match status" value="1"/>
</dbReference>
<dbReference type="PANTHER" id="PTHR43434">
    <property type="entry name" value="PHOSPHOGLYCOLATE PHOSPHATASE"/>
    <property type="match status" value="1"/>
</dbReference>
<dbReference type="SFLD" id="SFLDS00003">
    <property type="entry name" value="Haloacid_Dehalogenase"/>
    <property type="match status" value="1"/>
</dbReference>
<accession>A0A495XXV8</accession>
<protein>
    <submittedName>
        <fullName evidence="1">HAD superfamily hydrolase (TIGR01509 family)/HAD superfamily hydrolase (TIGR01549 family)</fullName>
    </submittedName>
</protein>